<reference evidence="3 4" key="1">
    <citation type="journal article" date="2013" name="Mar. Genomics">
        <title>Expression of sulfatases in Rhodopirellula baltica and the diversity of sulfatases in the genus Rhodopirellula.</title>
        <authorList>
            <person name="Wegner C.E."/>
            <person name="Richter-Heitmann T."/>
            <person name="Klindworth A."/>
            <person name="Klockow C."/>
            <person name="Richter M."/>
            <person name="Achstetter T."/>
            <person name="Glockner F.O."/>
            <person name="Harder J."/>
        </authorList>
    </citation>
    <scope>NUCLEOTIDE SEQUENCE [LARGE SCALE GENOMIC DNA]</scope>
    <source>
        <strain evidence="3 4">SM41</strain>
    </source>
</reference>
<dbReference type="GO" id="GO:0047632">
    <property type="term" value="F:agmatine deiminase activity"/>
    <property type="evidence" value="ECO:0007669"/>
    <property type="project" value="UniProtKB-EC"/>
</dbReference>
<dbReference type="PANTHER" id="PTHR31377:SF0">
    <property type="entry name" value="AGMATINE DEIMINASE-RELATED"/>
    <property type="match status" value="1"/>
</dbReference>
<evidence type="ECO:0000313" key="3">
    <source>
        <dbReference type="EMBL" id="EMI57956.1"/>
    </source>
</evidence>
<dbReference type="Proteomes" id="UP000011885">
    <property type="component" value="Unassembled WGS sequence"/>
</dbReference>
<evidence type="ECO:0000256" key="2">
    <source>
        <dbReference type="SAM" id="MobiDB-lite"/>
    </source>
</evidence>
<protein>
    <submittedName>
        <fullName evidence="3">Peptidyl-arginine deiminase</fullName>
        <ecNumber evidence="3">3.5.3.12</ecNumber>
    </submittedName>
</protein>
<dbReference type="PANTHER" id="PTHR31377">
    <property type="entry name" value="AGMATINE DEIMINASE-RELATED"/>
    <property type="match status" value="1"/>
</dbReference>
<proteinExistence type="predicted"/>
<comment type="caution">
    <text evidence="3">The sequence shown here is derived from an EMBL/GenBank/DDBJ whole genome shotgun (WGS) entry which is preliminary data.</text>
</comment>
<evidence type="ECO:0000256" key="1">
    <source>
        <dbReference type="ARBA" id="ARBA00022801"/>
    </source>
</evidence>
<dbReference type="InterPro" id="IPR007466">
    <property type="entry name" value="Peptidyl-Arg-deiminase_porph"/>
</dbReference>
<dbReference type="EMBL" id="ANOH01000050">
    <property type="protein sequence ID" value="EMI57956.1"/>
    <property type="molecule type" value="Genomic_DNA"/>
</dbReference>
<name>M5UJD2_9BACT</name>
<feature type="region of interest" description="Disordered" evidence="2">
    <location>
        <begin position="1"/>
        <end position="21"/>
    </location>
</feature>
<dbReference type="PATRIC" id="fig|1263870.3.peg.657"/>
<dbReference type="AlphaFoldDB" id="M5UJD2"/>
<dbReference type="Gene3D" id="3.75.10.10">
    <property type="entry name" value="L-arginine/glycine Amidinotransferase, Chain A"/>
    <property type="match status" value="1"/>
</dbReference>
<dbReference type="RefSeq" id="WP_008674214.1">
    <property type="nucleotide sequence ID" value="NZ_ANOH01000050.1"/>
</dbReference>
<keyword evidence="4" id="KW-1185">Reference proteome</keyword>
<evidence type="ECO:0000313" key="4">
    <source>
        <dbReference type="Proteomes" id="UP000011885"/>
    </source>
</evidence>
<gene>
    <name evidence="3" type="ORF">RSSM_00596</name>
</gene>
<dbReference type="GO" id="GO:0004668">
    <property type="term" value="F:protein-arginine deiminase activity"/>
    <property type="evidence" value="ECO:0007669"/>
    <property type="project" value="InterPro"/>
</dbReference>
<sequence>MSLGVTHPSTGGDEQSCPPRRFPAQWEPCDAVWLAWPHNLETWPGHFDGVPEAFTRFALAIAESTPVRILASGGLADQCQRLLHSATGVSATTAREIEIVDIPTNDCWIRDYGPTFVHERDSLLAVNWRFNAWGGKYHPHDLDRDAGAQIARHAGLRCLKAELTLEGGALETDGAGRLLVHTACVLDPNRNPGLTAQTFAERMYQYLGIEEIAWVDGGMIPGDDTDGHIDQIARFIDRENVVVAVADSPDVPFADELEANYRQIDLWASQTSPEVAVHRLPVPSPRTIDGQNVPQSYCNFLRLGPNRLLVPTFADSKSDDRAIGILRELCPEVEVQGVACEKIAWGLGRCTAPVVISPRPRRPSSDLLGTVF</sequence>
<keyword evidence="1 3" id="KW-0378">Hydrolase</keyword>
<accession>M5UJD2</accession>
<dbReference type="EC" id="3.5.3.12" evidence="3"/>
<dbReference type="SUPFAM" id="SSF55909">
    <property type="entry name" value="Pentein"/>
    <property type="match status" value="1"/>
</dbReference>
<organism evidence="3 4">
    <name type="scientific">Rhodopirellula sallentina SM41</name>
    <dbReference type="NCBI Taxonomy" id="1263870"/>
    <lineage>
        <taxon>Bacteria</taxon>
        <taxon>Pseudomonadati</taxon>
        <taxon>Planctomycetota</taxon>
        <taxon>Planctomycetia</taxon>
        <taxon>Pirellulales</taxon>
        <taxon>Pirellulaceae</taxon>
        <taxon>Rhodopirellula</taxon>
    </lineage>
</organism>
<dbReference type="Pfam" id="PF04371">
    <property type="entry name" value="PAD_porph"/>
    <property type="match status" value="1"/>
</dbReference>
<dbReference type="GO" id="GO:0009446">
    <property type="term" value="P:putrescine biosynthetic process"/>
    <property type="evidence" value="ECO:0007669"/>
    <property type="project" value="InterPro"/>
</dbReference>